<comment type="caution">
    <text evidence="4">The sequence shown here is derived from an EMBL/GenBank/DDBJ whole genome shotgun (WGS) entry which is preliminary data.</text>
</comment>
<feature type="transmembrane region" description="Helical" evidence="1">
    <location>
        <begin position="324"/>
        <end position="344"/>
    </location>
</feature>
<feature type="transmembrane region" description="Helical" evidence="1">
    <location>
        <begin position="292"/>
        <end position="312"/>
    </location>
</feature>
<evidence type="ECO:0000256" key="1">
    <source>
        <dbReference type="SAM" id="Phobius"/>
    </source>
</evidence>
<feature type="domain" description="Heparan-alpha-glucosaminide N-acetyltransferase catalytic" evidence="3">
    <location>
        <begin position="9"/>
        <end position="208"/>
    </location>
</feature>
<keyword evidence="1" id="KW-1133">Transmembrane helix</keyword>
<feature type="transmembrane region" description="Helical" evidence="1">
    <location>
        <begin position="350"/>
        <end position="369"/>
    </location>
</feature>
<proteinExistence type="predicted"/>
<feature type="domain" description="DUF418" evidence="2">
    <location>
        <begin position="284"/>
        <end position="386"/>
    </location>
</feature>
<feature type="transmembrane region" description="Helical" evidence="1">
    <location>
        <begin position="179"/>
        <end position="202"/>
    </location>
</feature>
<dbReference type="PANTHER" id="PTHR30590">
    <property type="entry name" value="INNER MEMBRANE PROTEIN"/>
    <property type="match status" value="1"/>
</dbReference>
<feature type="transmembrane region" description="Helical" evidence="1">
    <location>
        <begin position="103"/>
        <end position="121"/>
    </location>
</feature>
<organism evidence="4 5">
    <name type="scientific">Amycolatopsis cihanbeyliensis</name>
    <dbReference type="NCBI Taxonomy" id="1128664"/>
    <lineage>
        <taxon>Bacteria</taxon>
        <taxon>Bacillati</taxon>
        <taxon>Actinomycetota</taxon>
        <taxon>Actinomycetes</taxon>
        <taxon>Pseudonocardiales</taxon>
        <taxon>Pseudonocardiaceae</taxon>
        <taxon>Amycolatopsis</taxon>
    </lineage>
</organism>
<dbReference type="EMBL" id="VFML01000001">
    <property type="protein sequence ID" value="TQJ04876.1"/>
    <property type="molecule type" value="Genomic_DNA"/>
</dbReference>
<keyword evidence="5" id="KW-1185">Reference proteome</keyword>
<reference evidence="4 5" key="1">
    <citation type="submission" date="2019-06" db="EMBL/GenBank/DDBJ databases">
        <title>Sequencing the genomes of 1000 actinobacteria strains.</title>
        <authorList>
            <person name="Klenk H.-P."/>
        </authorList>
    </citation>
    <scope>NUCLEOTIDE SEQUENCE [LARGE SCALE GENOMIC DNA]</scope>
    <source>
        <strain evidence="4 5">DSM 45679</strain>
    </source>
</reference>
<dbReference type="Pfam" id="PF07786">
    <property type="entry name" value="HGSNAT_cat"/>
    <property type="match status" value="1"/>
</dbReference>
<dbReference type="InterPro" id="IPR007349">
    <property type="entry name" value="DUF418"/>
</dbReference>
<sequence length="392" mass="41637">MALAPPRGRLTGIDVARGVAVLGMYATHFGPVPREGVAAFFDLFSGRSTALFAVLAGVSIALMAGGDRPKTGSDRRTVAARLAVRAPLLLLLGLLLLELGTGYEMILTYYGVCFLFAIPLLRLPGRQLAVLAVLAATVLPVLSHVLRAMVAPRDLLFNLPDVRLEMFTSLGGISEATGILLLTGTYPAAGLMAFVLAGMAIGRLDLRAHQVRRVLLFGGAGLAAAAYLVSWLGSELLGGSQAVYRSLEAPAAAAGLRPEEYFAAGEWMLFGTTPTTSPAYLLVSRGHSFTPVDLLGCIGVALAVIGGCLLLAERLGGWLRPLRDVGSLALTAYAGHFLVIWLLWRDQSVFSLRSLAGFTGGALLFAVLWRTWFRRGPLEWLLHRASACAVAR</sequence>
<protein>
    <submittedName>
        <fullName evidence="4">Putative membrane protein YeiB</fullName>
    </submittedName>
</protein>
<gene>
    <name evidence="4" type="ORF">FB471_4686</name>
</gene>
<dbReference type="AlphaFoldDB" id="A0A542DP54"/>
<evidence type="ECO:0000259" key="3">
    <source>
        <dbReference type="Pfam" id="PF07786"/>
    </source>
</evidence>
<dbReference type="Pfam" id="PF04235">
    <property type="entry name" value="DUF418"/>
    <property type="match status" value="1"/>
</dbReference>
<dbReference type="InterPro" id="IPR052529">
    <property type="entry name" value="Bact_Transport_Assoc"/>
</dbReference>
<evidence type="ECO:0000313" key="4">
    <source>
        <dbReference type="EMBL" id="TQJ04876.1"/>
    </source>
</evidence>
<name>A0A542DP54_AMYCI</name>
<dbReference type="InterPro" id="IPR012429">
    <property type="entry name" value="HGSNAT_cat"/>
</dbReference>
<keyword evidence="1" id="KW-0472">Membrane</keyword>
<dbReference type="Proteomes" id="UP000320876">
    <property type="component" value="Unassembled WGS sequence"/>
</dbReference>
<evidence type="ECO:0000313" key="5">
    <source>
        <dbReference type="Proteomes" id="UP000320876"/>
    </source>
</evidence>
<feature type="transmembrane region" description="Helical" evidence="1">
    <location>
        <begin position="78"/>
        <end position="97"/>
    </location>
</feature>
<accession>A0A542DP54</accession>
<dbReference type="PANTHER" id="PTHR30590:SF3">
    <property type="entry name" value="HYPOTHETICAL MEMBRANE SPANNING PROTEIN"/>
    <property type="match status" value="1"/>
</dbReference>
<feature type="transmembrane region" description="Helical" evidence="1">
    <location>
        <begin position="214"/>
        <end position="233"/>
    </location>
</feature>
<evidence type="ECO:0000259" key="2">
    <source>
        <dbReference type="Pfam" id="PF04235"/>
    </source>
</evidence>
<keyword evidence="1" id="KW-0812">Transmembrane</keyword>
<feature type="transmembrane region" description="Helical" evidence="1">
    <location>
        <begin position="128"/>
        <end position="150"/>
    </location>
</feature>
<feature type="transmembrane region" description="Helical" evidence="1">
    <location>
        <begin position="49"/>
        <end position="66"/>
    </location>
</feature>